<evidence type="ECO:0000256" key="7">
    <source>
        <dbReference type="ARBA" id="ARBA00022989"/>
    </source>
</evidence>
<comment type="caution">
    <text evidence="12">The sequence shown here is derived from an EMBL/GenBank/DDBJ whole genome shotgun (WGS) entry which is preliminary data.</text>
</comment>
<protein>
    <submittedName>
        <fullName evidence="12">Uncharacterized protein</fullName>
    </submittedName>
</protein>
<evidence type="ECO:0000256" key="8">
    <source>
        <dbReference type="ARBA" id="ARBA00023010"/>
    </source>
</evidence>
<evidence type="ECO:0000256" key="2">
    <source>
        <dbReference type="ARBA" id="ARBA00008444"/>
    </source>
</evidence>
<dbReference type="GO" id="GO:0005744">
    <property type="term" value="C:TIM23 mitochondrial import inner membrane translocase complex"/>
    <property type="evidence" value="ECO:0007669"/>
    <property type="project" value="TreeGrafter"/>
</dbReference>
<keyword evidence="7 11" id="KW-1133">Transmembrane helix</keyword>
<name>A0AAV3PFA4_LITER</name>
<sequence length="114" mass="12050">MEKELIRLFEAVQKAAEATGAEGGPEEDRCLDALNQLKQLGNVFVVSIIAGAATGGFLQMRQGLGAASRSAMFGGVLLALIEGAGIMLNKLMSNPQFLPPMEEQQQGVPPGYMN</sequence>
<proteinExistence type="inferred from homology"/>
<dbReference type="GO" id="GO:0008320">
    <property type="term" value="F:protein transmembrane transporter activity"/>
    <property type="evidence" value="ECO:0007669"/>
    <property type="project" value="TreeGrafter"/>
</dbReference>
<accession>A0AAV3PFA4</accession>
<evidence type="ECO:0000256" key="5">
    <source>
        <dbReference type="ARBA" id="ARBA00022792"/>
    </source>
</evidence>
<keyword evidence="5" id="KW-0999">Mitochondrion inner membrane</keyword>
<dbReference type="AlphaFoldDB" id="A0AAV3PFA4"/>
<dbReference type="PANTHER" id="PTHR10485:SF0">
    <property type="entry name" value="AT05822P-RELATED"/>
    <property type="match status" value="1"/>
</dbReference>
<feature type="transmembrane region" description="Helical" evidence="11">
    <location>
        <begin position="70"/>
        <end position="88"/>
    </location>
</feature>
<dbReference type="EMBL" id="BAABME010001580">
    <property type="protein sequence ID" value="GAA0150379.1"/>
    <property type="molecule type" value="Genomic_DNA"/>
</dbReference>
<evidence type="ECO:0000256" key="6">
    <source>
        <dbReference type="ARBA" id="ARBA00022927"/>
    </source>
</evidence>
<keyword evidence="6" id="KW-0653">Protein transport</keyword>
<gene>
    <name evidence="12" type="ORF">LIER_09332</name>
</gene>
<feature type="transmembrane region" description="Helical" evidence="11">
    <location>
        <begin position="40"/>
        <end position="58"/>
    </location>
</feature>
<organism evidence="12 13">
    <name type="scientific">Lithospermum erythrorhizon</name>
    <name type="common">Purple gromwell</name>
    <name type="synonym">Lithospermum officinale var. erythrorhizon</name>
    <dbReference type="NCBI Taxonomy" id="34254"/>
    <lineage>
        <taxon>Eukaryota</taxon>
        <taxon>Viridiplantae</taxon>
        <taxon>Streptophyta</taxon>
        <taxon>Embryophyta</taxon>
        <taxon>Tracheophyta</taxon>
        <taxon>Spermatophyta</taxon>
        <taxon>Magnoliopsida</taxon>
        <taxon>eudicotyledons</taxon>
        <taxon>Gunneridae</taxon>
        <taxon>Pentapetalae</taxon>
        <taxon>asterids</taxon>
        <taxon>lamiids</taxon>
        <taxon>Boraginales</taxon>
        <taxon>Boraginaceae</taxon>
        <taxon>Boraginoideae</taxon>
        <taxon>Lithospermeae</taxon>
        <taxon>Lithospermum</taxon>
    </lineage>
</organism>
<evidence type="ECO:0000256" key="3">
    <source>
        <dbReference type="ARBA" id="ARBA00022448"/>
    </source>
</evidence>
<keyword evidence="3" id="KW-0813">Transport</keyword>
<keyword evidence="9" id="KW-0496">Mitochondrion</keyword>
<keyword evidence="13" id="KW-1185">Reference proteome</keyword>
<dbReference type="GO" id="GO:0030150">
    <property type="term" value="P:protein import into mitochondrial matrix"/>
    <property type="evidence" value="ECO:0007669"/>
    <property type="project" value="TreeGrafter"/>
</dbReference>
<evidence type="ECO:0000256" key="4">
    <source>
        <dbReference type="ARBA" id="ARBA00022692"/>
    </source>
</evidence>
<comment type="similarity">
    <text evidence="2">Belongs to the Tim17/Tim22/Tim23 family.</text>
</comment>
<keyword evidence="4 11" id="KW-0812">Transmembrane</keyword>
<evidence type="ECO:0000313" key="12">
    <source>
        <dbReference type="EMBL" id="GAA0150379.1"/>
    </source>
</evidence>
<keyword evidence="10 11" id="KW-0472">Membrane</keyword>
<evidence type="ECO:0000313" key="13">
    <source>
        <dbReference type="Proteomes" id="UP001454036"/>
    </source>
</evidence>
<evidence type="ECO:0000256" key="1">
    <source>
        <dbReference type="ARBA" id="ARBA00004448"/>
    </source>
</evidence>
<dbReference type="PANTHER" id="PTHR10485">
    <property type="entry name" value="MITOCHONDRIAL IMPORT INNER MEMBRANE TRANSLOCASE SUBUNIT TIM-17"/>
    <property type="match status" value="1"/>
</dbReference>
<keyword evidence="8" id="KW-0811">Translocation</keyword>
<reference evidence="12 13" key="1">
    <citation type="submission" date="2024-01" db="EMBL/GenBank/DDBJ databases">
        <title>The complete chloroplast genome sequence of Lithospermum erythrorhizon: insights into the phylogenetic relationship among Boraginaceae species and the maternal lineages of purple gromwells.</title>
        <authorList>
            <person name="Okada T."/>
            <person name="Watanabe K."/>
        </authorList>
    </citation>
    <scope>NUCLEOTIDE SEQUENCE [LARGE SCALE GENOMIC DNA]</scope>
</reference>
<dbReference type="Proteomes" id="UP001454036">
    <property type="component" value="Unassembled WGS sequence"/>
</dbReference>
<evidence type="ECO:0000256" key="11">
    <source>
        <dbReference type="SAM" id="Phobius"/>
    </source>
</evidence>
<evidence type="ECO:0000256" key="10">
    <source>
        <dbReference type="ARBA" id="ARBA00023136"/>
    </source>
</evidence>
<comment type="subcellular location">
    <subcellularLocation>
        <location evidence="1">Mitochondrion inner membrane</location>
        <topology evidence="1">Multi-pass membrane protein</topology>
    </subcellularLocation>
</comment>
<evidence type="ECO:0000256" key="9">
    <source>
        <dbReference type="ARBA" id="ARBA00023128"/>
    </source>
</evidence>